<dbReference type="RefSeq" id="WP_124398061.1">
    <property type="nucleotide sequence ID" value="NZ_BHZE01000014.1"/>
</dbReference>
<dbReference type="Pfam" id="PF17955">
    <property type="entry name" value="Cas6b_N"/>
    <property type="match status" value="1"/>
</dbReference>
<dbReference type="OrthoDB" id="656505at2"/>
<organism evidence="3 4">
    <name type="scientific">Thermaurantimonas aggregans</name>
    <dbReference type="NCBI Taxonomy" id="2173829"/>
    <lineage>
        <taxon>Bacteria</taxon>
        <taxon>Pseudomonadati</taxon>
        <taxon>Bacteroidota</taxon>
        <taxon>Flavobacteriia</taxon>
        <taxon>Flavobacteriales</taxon>
        <taxon>Schleiferiaceae</taxon>
        <taxon>Thermaurantimonas</taxon>
    </lineage>
</organism>
<evidence type="ECO:0000313" key="3">
    <source>
        <dbReference type="EMBL" id="GCD77999.1"/>
    </source>
</evidence>
<comment type="caution">
    <text evidence="3">The sequence shown here is derived from an EMBL/GenBank/DDBJ whole genome shotgun (WGS) entry which is preliminary data.</text>
</comment>
<keyword evidence="4" id="KW-1185">Reference proteome</keyword>
<evidence type="ECO:0008006" key="5">
    <source>
        <dbReference type="Google" id="ProtNLM"/>
    </source>
</evidence>
<accession>A0A401XLV5</accession>
<name>A0A401XLV5_9FLAO</name>
<dbReference type="EMBL" id="BHZE01000014">
    <property type="protein sequence ID" value="GCD77999.1"/>
    <property type="molecule type" value="Genomic_DNA"/>
</dbReference>
<dbReference type="Pfam" id="PF17262">
    <property type="entry name" value="Cas6b_C"/>
    <property type="match status" value="1"/>
</dbReference>
<evidence type="ECO:0000313" key="4">
    <source>
        <dbReference type="Proteomes" id="UP000286715"/>
    </source>
</evidence>
<dbReference type="Proteomes" id="UP000286715">
    <property type="component" value="Unassembled WGS sequence"/>
</dbReference>
<gene>
    <name evidence="3" type="ORF">JCM31826_14810</name>
</gene>
<reference evidence="3 4" key="1">
    <citation type="submission" date="2018-11" db="EMBL/GenBank/DDBJ databases">
        <title>Schleiferia aggregans sp. nov., a moderately thermophilic heterotrophic bacterium isolated from microbial mats at a terrestrial hot spring.</title>
        <authorList>
            <person name="Iino T."/>
            <person name="Ohkuma M."/>
            <person name="Haruta S."/>
        </authorList>
    </citation>
    <scope>NUCLEOTIDE SEQUENCE [LARGE SCALE GENOMIC DNA]</scope>
    <source>
        <strain evidence="3 4">LA</strain>
    </source>
</reference>
<dbReference type="InterPro" id="IPR041528">
    <property type="entry name" value="Cas6b_N"/>
</dbReference>
<dbReference type="InterPro" id="IPR020209">
    <property type="entry name" value="Cas6b_C"/>
</dbReference>
<feature type="domain" description="Cas6b C-terminal" evidence="1">
    <location>
        <begin position="110"/>
        <end position="219"/>
    </location>
</feature>
<evidence type="ECO:0000259" key="2">
    <source>
        <dbReference type="Pfam" id="PF17955"/>
    </source>
</evidence>
<dbReference type="AlphaFoldDB" id="A0A401XLV5"/>
<feature type="domain" description="Cas6b N-terminal" evidence="2">
    <location>
        <begin position="3"/>
        <end position="104"/>
    </location>
</feature>
<sequence>MKKVRTLLVVFQNQIAAHEIPAFRGAVIKKVGLEHIGFHNHRPEGGFYYEYPGIQYKTVRGNAAIFCIDDGTDEITHLFQQPSWKISISDRELHLKIHDLILRQITFNVWDYSFEYYINRWLALNEENYEKYNAIEGAGERIEFLEKILIGNILSMAKGIDWKIDKPLKVKFINLPEEVSVKYKGVGMKAFNVRFTTNVFMPDYLGLGKGVSHGFGSLRMLKKKKETEDKVISA</sequence>
<protein>
    <recommendedName>
        <fullName evidence="5">DNA repair protein</fullName>
    </recommendedName>
</protein>
<proteinExistence type="predicted"/>
<evidence type="ECO:0000259" key="1">
    <source>
        <dbReference type="Pfam" id="PF17262"/>
    </source>
</evidence>